<keyword evidence="8" id="KW-0695">RNA-directed DNA polymerase</keyword>
<keyword evidence="4" id="KW-0548">Nucleotidyltransferase</keyword>
<dbReference type="PANTHER" id="PTHR37984">
    <property type="entry name" value="PROTEIN CBG26694"/>
    <property type="match status" value="1"/>
</dbReference>
<evidence type="ECO:0000256" key="4">
    <source>
        <dbReference type="ARBA" id="ARBA00022695"/>
    </source>
</evidence>
<evidence type="ECO:0000313" key="11">
    <source>
        <dbReference type="EMBL" id="KAL0151800.1"/>
    </source>
</evidence>
<keyword evidence="7" id="KW-0378">Hydrolase</keyword>
<gene>
    <name evidence="11" type="ORF">M9458_052894</name>
</gene>
<evidence type="ECO:0000256" key="6">
    <source>
        <dbReference type="ARBA" id="ARBA00022759"/>
    </source>
</evidence>
<keyword evidence="3" id="KW-0808">Transferase</keyword>
<dbReference type="InterPro" id="IPR043502">
    <property type="entry name" value="DNA/RNA_pol_sf"/>
</dbReference>
<dbReference type="Gene3D" id="3.30.70.270">
    <property type="match status" value="1"/>
</dbReference>
<dbReference type="GO" id="GO:0004523">
    <property type="term" value="F:RNA-DNA hybrid ribonuclease activity"/>
    <property type="evidence" value="ECO:0007669"/>
    <property type="project" value="UniProtKB-EC"/>
</dbReference>
<evidence type="ECO:0000313" key="12">
    <source>
        <dbReference type="Proteomes" id="UP001529510"/>
    </source>
</evidence>
<dbReference type="CDD" id="cd01647">
    <property type="entry name" value="RT_LTR"/>
    <property type="match status" value="1"/>
</dbReference>
<organism evidence="11 12">
    <name type="scientific">Cirrhinus mrigala</name>
    <name type="common">Mrigala</name>
    <dbReference type="NCBI Taxonomy" id="683832"/>
    <lineage>
        <taxon>Eukaryota</taxon>
        <taxon>Metazoa</taxon>
        <taxon>Chordata</taxon>
        <taxon>Craniata</taxon>
        <taxon>Vertebrata</taxon>
        <taxon>Euteleostomi</taxon>
        <taxon>Actinopterygii</taxon>
        <taxon>Neopterygii</taxon>
        <taxon>Teleostei</taxon>
        <taxon>Ostariophysi</taxon>
        <taxon>Cypriniformes</taxon>
        <taxon>Cyprinidae</taxon>
        <taxon>Labeoninae</taxon>
        <taxon>Labeonini</taxon>
        <taxon>Cirrhinus</taxon>
    </lineage>
</organism>
<keyword evidence="6" id="KW-0255">Endonuclease</keyword>
<dbReference type="Pfam" id="PF17917">
    <property type="entry name" value="RT_RNaseH"/>
    <property type="match status" value="1"/>
</dbReference>
<dbReference type="EC" id="3.1.26.4" evidence="2"/>
<dbReference type="Pfam" id="PF00078">
    <property type="entry name" value="RVT_1"/>
    <property type="match status" value="1"/>
</dbReference>
<dbReference type="SUPFAM" id="SSF56672">
    <property type="entry name" value="DNA/RNA polymerases"/>
    <property type="match status" value="1"/>
</dbReference>
<dbReference type="Gene3D" id="3.10.10.10">
    <property type="entry name" value="HIV Type 1 Reverse Transcriptase, subunit A, domain 1"/>
    <property type="match status" value="1"/>
</dbReference>
<dbReference type="InterPro" id="IPR000477">
    <property type="entry name" value="RT_dom"/>
</dbReference>
<dbReference type="InterPro" id="IPR041373">
    <property type="entry name" value="RT_RNaseH"/>
</dbReference>
<dbReference type="Pfam" id="PF17921">
    <property type="entry name" value="Integrase_H2C2"/>
    <property type="match status" value="1"/>
</dbReference>
<dbReference type="InterPro" id="IPR050951">
    <property type="entry name" value="Retrovirus_Pol_polyprotein"/>
</dbReference>
<dbReference type="GO" id="GO:0003964">
    <property type="term" value="F:RNA-directed DNA polymerase activity"/>
    <property type="evidence" value="ECO:0007669"/>
    <property type="project" value="UniProtKB-KW"/>
</dbReference>
<dbReference type="Gene3D" id="1.10.340.70">
    <property type="match status" value="1"/>
</dbReference>
<dbReference type="EMBL" id="JAMKFB020000223">
    <property type="protein sequence ID" value="KAL0151800.1"/>
    <property type="molecule type" value="Genomic_DNA"/>
</dbReference>
<evidence type="ECO:0000256" key="7">
    <source>
        <dbReference type="ARBA" id="ARBA00022801"/>
    </source>
</evidence>
<dbReference type="PROSITE" id="PS50878">
    <property type="entry name" value="RT_POL"/>
    <property type="match status" value="1"/>
</dbReference>
<dbReference type="CDD" id="cd09274">
    <property type="entry name" value="RNase_HI_RT_Ty3"/>
    <property type="match status" value="1"/>
</dbReference>
<name>A0ABD0MS19_CIRMR</name>
<dbReference type="AlphaFoldDB" id="A0ABD0MS19"/>
<proteinExistence type="inferred from homology"/>
<comment type="caution">
    <text evidence="11">The sequence shown here is derived from an EMBL/GenBank/DDBJ whole genome shotgun (WGS) entry which is preliminary data.</text>
</comment>
<keyword evidence="5" id="KW-0540">Nuclease</keyword>
<comment type="similarity">
    <text evidence="1">Belongs to the beta type-B retroviral polymerase family. HERV class-II K(HML-2) pol subfamily.</text>
</comment>
<dbReference type="InterPro" id="IPR041588">
    <property type="entry name" value="Integrase_H2C2"/>
</dbReference>
<accession>A0ABD0MS19</accession>
<keyword evidence="12" id="KW-1185">Reference proteome</keyword>
<evidence type="ECO:0000256" key="1">
    <source>
        <dbReference type="ARBA" id="ARBA00010879"/>
    </source>
</evidence>
<dbReference type="Proteomes" id="UP001529510">
    <property type="component" value="Unassembled WGS sequence"/>
</dbReference>
<evidence type="ECO:0000256" key="8">
    <source>
        <dbReference type="ARBA" id="ARBA00022918"/>
    </source>
</evidence>
<evidence type="ECO:0000259" key="10">
    <source>
        <dbReference type="PROSITE" id="PS50878"/>
    </source>
</evidence>
<dbReference type="InterPro" id="IPR043128">
    <property type="entry name" value="Rev_trsase/Diguanyl_cyclase"/>
</dbReference>
<evidence type="ECO:0000256" key="5">
    <source>
        <dbReference type="ARBA" id="ARBA00022722"/>
    </source>
</evidence>
<feature type="domain" description="Reverse transcriptase" evidence="10">
    <location>
        <begin position="1"/>
        <end position="160"/>
    </location>
</feature>
<dbReference type="FunFam" id="3.10.20.370:FF:000001">
    <property type="entry name" value="Retrovirus-related Pol polyprotein from transposon 17.6-like protein"/>
    <property type="match status" value="1"/>
</dbReference>
<evidence type="ECO:0000256" key="3">
    <source>
        <dbReference type="ARBA" id="ARBA00022679"/>
    </source>
</evidence>
<sequence>MPKRDKSIRICGDYKVTINQNLEEETYPLPNTEDLFTKLAGGTLFSKLDLAHAYQQLKLDQNSEKYLTINTHRGLYKYHRLSYGVASAPSIFQAVMDQILQGLDHVTCFLDDILVTASTKEEHIRKLDEVLMRLERYGLRVKLSKCQFMQSSVEYLGHRIAKRDFTLLMKSRLQPLHNLLKQKQPWSWTAACDMAFEEAKQLLLGSTVPVHYDGNRPLKLAYDTSPYGVGAVISHIMDNGEERPIASRTLTETEKKYAQIEREALSIIYGVRKFHKYICGRKFTLITDHKPLLAILGPKAAIPTLAALRMQRWALVLMAYNYDIEYRKSADHMNADAMSRLPTVVKDCTGEEGSVFYFSQVDDLPVSARDIAQATRKDPTLCKVWNYTVNGWPNYVSEENLKPYFTRRYELSEDQGCVLWGMCVIIPPKYRSRLLDELHHEHPRICCMKALARSILWWQGLDGCIEERVHSCSCCLAVQKSPARAPLHPIHIDFTEKDKQFFLVVIDSHSKWLEVLMGYQKRWSPITGHN</sequence>
<dbReference type="PANTHER" id="PTHR37984:SF10">
    <property type="entry name" value="RIBONUCLEASE H"/>
    <property type="match status" value="1"/>
</dbReference>
<reference evidence="11 12" key="1">
    <citation type="submission" date="2024-05" db="EMBL/GenBank/DDBJ databases">
        <title>Genome sequencing and assembly of Indian major carp, Cirrhinus mrigala (Hamilton, 1822).</title>
        <authorList>
            <person name="Mohindra V."/>
            <person name="Chowdhury L.M."/>
            <person name="Lal K."/>
            <person name="Jena J.K."/>
        </authorList>
    </citation>
    <scope>NUCLEOTIDE SEQUENCE [LARGE SCALE GENOMIC DNA]</scope>
    <source>
        <strain evidence="11">CM1030</strain>
        <tissue evidence="11">Blood</tissue>
    </source>
</reference>
<evidence type="ECO:0000256" key="2">
    <source>
        <dbReference type="ARBA" id="ARBA00012180"/>
    </source>
</evidence>
<evidence type="ECO:0000256" key="9">
    <source>
        <dbReference type="ARBA" id="ARBA00039658"/>
    </source>
</evidence>
<protein>
    <recommendedName>
        <fullName evidence="9">Gypsy retrotransposon integrase-like protein 1</fullName>
        <ecNumber evidence="2">3.1.26.4</ecNumber>
    </recommendedName>
</protein>